<dbReference type="AlphaFoldDB" id="A0A4R3L657"/>
<dbReference type="InterPro" id="IPR053812">
    <property type="entry name" value="HTH_Sigma70_ECF-like"/>
</dbReference>
<name>A0A4R3L657_9GAMM</name>
<organism evidence="6 7">
    <name type="scientific">Pseudofulvimonas gallinarii</name>
    <dbReference type="NCBI Taxonomy" id="634155"/>
    <lineage>
        <taxon>Bacteria</taxon>
        <taxon>Pseudomonadati</taxon>
        <taxon>Pseudomonadota</taxon>
        <taxon>Gammaproteobacteria</taxon>
        <taxon>Lysobacterales</taxon>
        <taxon>Rhodanobacteraceae</taxon>
        <taxon>Pseudofulvimonas</taxon>
    </lineage>
</organism>
<evidence type="ECO:0000256" key="4">
    <source>
        <dbReference type="ARBA" id="ARBA00023163"/>
    </source>
</evidence>
<dbReference type="InterPro" id="IPR011517">
    <property type="entry name" value="RNA_pol_sigma70_ECF-like"/>
</dbReference>
<proteinExistence type="inferred from homology"/>
<comment type="similarity">
    <text evidence="1">Belongs to the sigma-70 factor family. ECF subfamily.</text>
</comment>
<evidence type="ECO:0000256" key="1">
    <source>
        <dbReference type="ARBA" id="ARBA00010641"/>
    </source>
</evidence>
<dbReference type="Gene3D" id="1.10.1740.10">
    <property type="match status" value="1"/>
</dbReference>
<dbReference type="SUPFAM" id="SSF88659">
    <property type="entry name" value="Sigma3 and sigma4 domains of RNA polymerase sigma factors"/>
    <property type="match status" value="1"/>
</dbReference>
<keyword evidence="2" id="KW-0805">Transcription regulation</keyword>
<dbReference type="InterPro" id="IPR014284">
    <property type="entry name" value="RNA_pol_sigma-70_dom"/>
</dbReference>
<keyword evidence="4" id="KW-0804">Transcription</keyword>
<evidence type="ECO:0000256" key="2">
    <source>
        <dbReference type="ARBA" id="ARBA00023015"/>
    </source>
</evidence>
<dbReference type="InterPro" id="IPR036388">
    <property type="entry name" value="WH-like_DNA-bd_sf"/>
</dbReference>
<dbReference type="GO" id="GO:0006352">
    <property type="term" value="P:DNA-templated transcription initiation"/>
    <property type="evidence" value="ECO:0007669"/>
    <property type="project" value="InterPro"/>
</dbReference>
<evidence type="ECO:0000256" key="3">
    <source>
        <dbReference type="ARBA" id="ARBA00023082"/>
    </source>
</evidence>
<keyword evidence="7" id="KW-1185">Reference proteome</keyword>
<dbReference type="Pfam" id="PF07638">
    <property type="entry name" value="Sigma70_ECF"/>
    <property type="match status" value="1"/>
</dbReference>
<dbReference type="InterPro" id="IPR013324">
    <property type="entry name" value="RNA_pol_sigma_r3/r4-like"/>
</dbReference>
<dbReference type="Gene3D" id="1.10.10.10">
    <property type="entry name" value="Winged helix-like DNA-binding domain superfamily/Winged helix DNA-binding domain"/>
    <property type="match status" value="1"/>
</dbReference>
<keyword evidence="3" id="KW-0731">Sigma factor</keyword>
<dbReference type="PANTHER" id="PTHR43133:SF39">
    <property type="entry name" value="SIMILAR TO RNA POLYMERASE SIGMA-E FACTOR"/>
    <property type="match status" value="1"/>
</dbReference>
<gene>
    <name evidence="6" type="ORF">EDC25_13114</name>
</gene>
<dbReference type="GO" id="GO:0016987">
    <property type="term" value="F:sigma factor activity"/>
    <property type="evidence" value="ECO:0007669"/>
    <property type="project" value="UniProtKB-KW"/>
</dbReference>
<dbReference type="NCBIfam" id="TIGR02937">
    <property type="entry name" value="sigma70-ECF"/>
    <property type="match status" value="1"/>
</dbReference>
<dbReference type="RefSeq" id="WP_240639630.1">
    <property type="nucleotide sequence ID" value="NZ_JBHLWF010000001.1"/>
</dbReference>
<dbReference type="EMBL" id="SMAF01000031">
    <property type="protein sequence ID" value="TCS92869.1"/>
    <property type="molecule type" value="Genomic_DNA"/>
</dbReference>
<evidence type="ECO:0000313" key="7">
    <source>
        <dbReference type="Proteomes" id="UP000294599"/>
    </source>
</evidence>
<dbReference type="NCBIfam" id="TIGR02999">
    <property type="entry name" value="Sig-70_X6"/>
    <property type="match status" value="1"/>
</dbReference>
<reference evidence="6 7" key="1">
    <citation type="submission" date="2019-03" db="EMBL/GenBank/DDBJ databases">
        <title>Genomic Encyclopedia of Type Strains, Phase IV (KMG-IV): sequencing the most valuable type-strain genomes for metagenomic binning, comparative biology and taxonomic classification.</title>
        <authorList>
            <person name="Goeker M."/>
        </authorList>
    </citation>
    <scope>NUCLEOTIDE SEQUENCE [LARGE SCALE GENOMIC DNA]</scope>
    <source>
        <strain evidence="6 7">DSM 21944</strain>
    </source>
</reference>
<sequence length="192" mass="21054">MTDSSITTLIGQARGGDREASDRLFSTLYNELKRLARGQLSGGDAPMHATSLVHEAYEKLARGATVAINDREHFYAVAARTMRQIVIDHVRARDAQRRGGGVRVDSLDTGALRIAGAEGGREDLLALDAALTRLGELDPQLARLVELRFYGGLELAEISGLMDRSERSLKRDWRRARAFLYAELDDGGAITT</sequence>
<dbReference type="PANTHER" id="PTHR43133">
    <property type="entry name" value="RNA POLYMERASE ECF-TYPE SIGMA FACTO"/>
    <property type="match status" value="1"/>
</dbReference>
<evidence type="ECO:0000259" key="5">
    <source>
        <dbReference type="Pfam" id="PF07638"/>
    </source>
</evidence>
<feature type="domain" description="RNA polymerase sigma-70 ECF-like HTH" evidence="5">
    <location>
        <begin position="4"/>
        <end position="185"/>
    </location>
</feature>
<dbReference type="InterPro" id="IPR039425">
    <property type="entry name" value="RNA_pol_sigma-70-like"/>
</dbReference>
<dbReference type="SUPFAM" id="SSF88946">
    <property type="entry name" value="Sigma2 domain of RNA polymerase sigma factors"/>
    <property type="match status" value="1"/>
</dbReference>
<comment type="caution">
    <text evidence="6">The sequence shown here is derived from an EMBL/GenBank/DDBJ whole genome shotgun (WGS) entry which is preliminary data.</text>
</comment>
<dbReference type="Proteomes" id="UP000294599">
    <property type="component" value="Unassembled WGS sequence"/>
</dbReference>
<protein>
    <submittedName>
        <fullName evidence="6">RNA polymerase sigma factor (TIGR02999 family)</fullName>
    </submittedName>
</protein>
<accession>A0A4R3L657</accession>
<dbReference type="InterPro" id="IPR013325">
    <property type="entry name" value="RNA_pol_sigma_r2"/>
</dbReference>
<evidence type="ECO:0000313" key="6">
    <source>
        <dbReference type="EMBL" id="TCS92869.1"/>
    </source>
</evidence>